<keyword evidence="6 9" id="KW-0812">Transmembrane</keyword>
<evidence type="ECO:0000256" key="2">
    <source>
        <dbReference type="ARBA" id="ARBA00010942"/>
    </source>
</evidence>
<evidence type="ECO:0000256" key="6">
    <source>
        <dbReference type="ARBA" id="ARBA00022692"/>
    </source>
</evidence>
<evidence type="ECO:0000256" key="9">
    <source>
        <dbReference type="RuleBase" id="RU364070"/>
    </source>
</evidence>
<feature type="transmembrane region" description="Helical" evidence="9">
    <location>
        <begin position="340"/>
        <end position="359"/>
    </location>
</feature>
<comment type="subcellular location">
    <subcellularLocation>
        <location evidence="1 9">Cell inner membrane</location>
        <topology evidence="1 9">Multi-pass membrane protein</topology>
    </subcellularLocation>
</comment>
<comment type="caution">
    <text evidence="9">Lacks conserved residue(s) required for the propagation of feature annotation.</text>
</comment>
<dbReference type="PRINTS" id="PR00702">
    <property type="entry name" value="ACRIFLAVINRP"/>
</dbReference>
<dbReference type="SUPFAM" id="SSF82866">
    <property type="entry name" value="Multidrug efflux transporter AcrB transmembrane domain"/>
    <property type="match status" value="2"/>
</dbReference>
<keyword evidence="7 9" id="KW-1133">Transmembrane helix</keyword>
<comment type="similarity">
    <text evidence="2 9">Belongs to the resistance-nodulation-cell division (RND) (TC 2.A.6) family.</text>
</comment>
<evidence type="ECO:0000256" key="4">
    <source>
        <dbReference type="ARBA" id="ARBA00022475"/>
    </source>
</evidence>
<protein>
    <recommendedName>
        <fullName evidence="9">Efflux pump membrane transporter</fullName>
    </recommendedName>
</protein>
<dbReference type="InterPro" id="IPR027463">
    <property type="entry name" value="AcrB_DN_DC_subdom"/>
</dbReference>
<feature type="transmembrane region" description="Helical" evidence="9">
    <location>
        <begin position="897"/>
        <end position="917"/>
    </location>
</feature>
<evidence type="ECO:0000256" key="1">
    <source>
        <dbReference type="ARBA" id="ARBA00004429"/>
    </source>
</evidence>
<dbReference type="FunFam" id="3.30.2090.10:FF:000001">
    <property type="entry name" value="Efflux pump membrane transporter"/>
    <property type="match status" value="1"/>
</dbReference>
<evidence type="ECO:0000256" key="5">
    <source>
        <dbReference type="ARBA" id="ARBA00022519"/>
    </source>
</evidence>
<keyword evidence="11" id="KW-1185">Reference proteome</keyword>
<dbReference type="NCBIfam" id="TIGR00915">
    <property type="entry name" value="2A0602"/>
    <property type="match status" value="1"/>
</dbReference>
<dbReference type="AlphaFoldDB" id="A0A975IXH1"/>
<name>A0A975IXH1_9CAUL</name>
<feature type="transmembrane region" description="Helical" evidence="9">
    <location>
        <begin position="873"/>
        <end position="890"/>
    </location>
</feature>
<evidence type="ECO:0000313" key="10">
    <source>
        <dbReference type="EMBL" id="QUD89401.1"/>
    </source>
</evidence>
<dbReference type="Gene3D" id="3.30.70.1440">
    <property type="entry name" value="Multidrug efflux transporter AcrB pore domain"/>
    <property type="match status" value="1"/>
</dbReference>
<feature type="transmembrane region" description="Helical" evidence="9">
    <location>
        <begin position="470"/>
        <end position="497"/>
    </location>
</feature>
<dbReference type="FunFam" id="1.20.1640.10:FF:000001">
    <property type="entry name" value="Efflux pump membrane transporter"/>
    <property type="match status" value="1"/>
</dbReference>
<dbReference type="GO" id="GO:0015562">
    <property type="term" value="F:efflux transmembrane transporter activity"/>
    <property type="evidence" value="ECO:0007669"/>
    <property type="project" value="InterPro"/>
</dbReference>
<dbReference type="SUPFAM" id="SSF82714">
    <property type="entry name" value="Multidrug efflux transporter AcrB TolC docking domain, DN and DC subdomains"/>
    <property type="match status" value="2"/>
</dbReference>
<dbReference type="Pfam" id="PF00873">
    <property type="entry name" value="ACR_tran"/>
    <property type="match status" value="1"/>
</dbReference>
<dbReference type="GO" id="GO:0009636">
    <property type="term" value="P:response to toxic substance"/>
    <property type="evidence" value="ECO:0007669"/>
    <property type="project" value="UniProtKB-ARBA"/>
</dbReference>
<dbReference type="EMBL" id="CP073078">
    <property type="protein sequence ID" value="QUD89401.1"/>
    <property type="molecule type" value="Genomic_DNA"/>
</dbReference>
<feature type="transmembrane region" description="Helical" evidence="9">
    <location>
        <begin position="1000"/>
        <end position="1026"/>
    </location>
</feature>
<dbReference type="NCBIfam" id="NF000282">
    <property type="entry name" value="RND_permease_1"/>
    <property type="match status" value="1"/>
</dbReference>
<dbReference type="RefSeq" id="WP_211939453.1">
    <property type="nucleotide sequence ID" value="NZ_CP073078.1"/>
</dbReference>
<dbReference type="PANTHER" id="PTHR32063">
    <property type="match status" value="1"/>
</dbReference>
<dbReference type="GO" id="GO:0005886">
    <property type="term" value="C:plasma membrane"/>
    <property type="evidence" value="ECO:0007669"/>
    <property type="project" value="UniProtKB-SubCell"/>
</dbReference>
<dbReference type="Gene3D" id="3.30.70.1320">
    <property type="entry name" value="Multidrug efflux transporter AcrB pore domain like"/>
    <property type="match status" value="1"/>
</dbReference>
<dbReference type="SUPFAM" id="SSF82693">
    <property type="entry name" value="Multidrug efflux transporter AcrB pore domain, PN1, PN2, PC1 and PC2 subdomains"/>
    <property type="match status" value="3"/>
</dbReference>
<feature type="transmembrane region" description="Helical" evidence="9">
    <location>
        <begin position="366"/>
        <end position="390"/>
    </location>
</feature>
<evidence type="ECO:0000256" key="3">
    <source>
        <dbReference type="ARBA" id="ARBA00022448"/>
    </source>
</evidence>
<keyword evidence="5 9" id="KW-0997">Cell inner membrane</keyword>
<dbReference type="FunFam" id="3.30.70.1430:FF:000001">
    <property type="entry name" value="Efflux pump membrane transporter"/>
    <property type="match status" value="1"/>
</dbReference>
<feature type="transmembrane region" description="Helical" evidence="9">
    <location>
        <begin position="438"/>
        <end position="458"/>
    </location>
</feature>
<dbReference type="GO" id="GO:0042910">
    <property type="term" value="F:xenobiotic transmembrane transporter activity"/>
    <property type="evidence" value="ECO:0007669"/>
    <property type="project" value="TreeGrafter"/>
</dbReference>
<dbReference type="PANTHER" id="PTHR32063:SF13">
    <property type="entry name" value="MULTIDRUG EFFLUX PUMP SUBUNIT ACRB-RELATED"/>
    <property type="match status" value="1"/>
</dbReference>
<evidence type="ECO:0000313" key="11">
    <source>
        <dbReference type="Proteomes" id="UP000676409"/>
    </source>
</evidence>
<dbReference type="FunFam" id="3.30.70.1430:FF:000002">
    <property type="entry name" value="Efflux pump membrane transporter"/>
    <property type="match status" value="1"/>
</dbReference>
<evidence type="ECO:0000256" key="8">
    <source>
        <dbReference type="ARBA" id="ARBA00023136"/>
    </source>
</evidence>
<proteinExistence type="inferred from homology"/>
<dbReference type="Proteomes" id="UP000676409">
    <property type="component" value="Chromosome"/>
</dbReference>
<feature type="transmembrane region" description="Helical" evidence="9">
    <location>
        <begin position="396"/>
        <end position="417"/>
    </location>
</feature>
<evidence type="ECO:0000256" key="7">
    <source>
        <dbReference type="ARBA" id="ARBA00022989"/>
    </source>
</evidence>
<keyword evidence="4" id="KW-1003">Cell membrane</keyword>
<feature type="transmembrane region" description="Helical" evidence="9">
    <location>
        <begin position="923"/>
        <end position="944"/>
    </location>
</feature>
<gene>
    <name evidence="10" type="ORF">KCG34_05840</name>
</gene>
<accession>A0A975IXH1</accession>
<sequence length="1035" mass="109997">MSRFFIERPIFATVIAVAVMLAGALALLTLPIAQYPNIAPPRVFIGATYPGADAATAEASVTQVIEQQLKGVDHLLYFSSTSGSDGSINITATFEPGTNADIAQVQVQNKLAQATPLLPAPVQQQGLFVGKSGASFLMVLALYDTTGKYSDVDISDYLNSRLRDPISRVNGVGNVNVFGGQYAMRIWLDPYKLNNFKLMPSDVKNAVLAQNVEVPAGQVGAQPAVPGQALNAIITAQSRLQTAEQFRDIVLKTQPDGSVVRLGDVARVEIGADGYGVVSRLNGRPASGIGIFLTPGANALTTAEAVKKRATELSAGFPPGIKLAFPVDTTTFIKLSIEHVIVTLFEAIALVVAVMFLFLQNWRVTLIPALAVPVVLLGTFGVLAAFGYSINTLTMFAMVLAIGLLVDDAIVVVENVERIMSEEGLSPKDATIKSMNEITGALVGIALVLSAVFLPMAFFPGSTGVIYRQFSVTIVSAMTLSVLVALVLTPALCASLLKPIDKDHPAGQRGFFGWFNRTFEATVARYNATVRGVIGRPLPALAAYGVVIAAMIGLFFVLPAGFLPAEDQGTLFTIYNLPTGAVEDRTVAVAKQVESYYLNQEKANIDTVFVVTGFSFAGSGQNQGLAFVHLRNWADRPGARNRAPAIAQRAMQAFSKIRDGMVFVLVPPAVQQLGNSSGFDLELQDRAGLGHKALTEARDQLISMASKDPILSGVRPNGLDDTPQLHVDIDQARAGALGLAQADINDTLSSAWGGSFINNFIDRGRVKQVYVQADAPFRRSPEDLGLWFVRGASGAMAPFSAFANWRWTTGPAQLERYNGIASMEIQGGPAPGQSTGVAMTEIAKLVGKLPQGIGFDWTGLSLQEQQSGSQAPALYSLSILVVFLCLAALYESWSIPLAVMLVIPLGVVGALLAATLRGFNNDIYFQVGMLTTIGLSAKNAILIVQFADEAERRGASPVEAAMEAARLRLRPILMTSLAFIAGVLPLAISTGAGAGSQNDIGTGVIGGMLSATILAIFLVPLFFVFVRRAFRKQRA</sequence>
<feature type="transmembrane region" description="Helical" evidence="9">
    <location>
        <begin position="972"/>
        <end position="994"/>
    </location>
</feature>
<keyword evidence="8 9" id="KW-0472">Membrane</keyword>
<dbReference type="Gene3D" id="3.30.2090.10">
    <property type="entry name" value="Multidrug efflux transporter AcrB TolC docking domain, DN and DC subdomains"/>
    <property type="match status" value="2"/>
</dbReference>
<dbReference type="KEGG" id="caul:KCG34_05840"/>
<reference evidence="10" key="1">
    <citation type="submission" date="2021-04" db="EMBL/GenBank/DDBJ databases">
        <title>The complete genome sequence of Caulobacter sp. S6.</title>
        <authorList>
            <person name="Tang Y."/>
            <person name="Ouyang W."/>
            <person name="Liu Q."/>
            <person name="Huang B."/>
            <person name="Guo Z."/>
            <person name="Lei P."/>
        </authorList>
    </citation>
    <scope>NUCLEOTIDE SEQUENCE</scope>
    <source>
        <strain evidence="10">S6</strain>
    </source>
</reference>
<organism evidence="10 11">
    <name type="scientific">Phenylobacterium montanum</name>
    <dbReference type="NCBI Taxonomy" id="2823693"/>
    <lineage>
        <taxon>Bacteria</taxon>
        <taxon>Pseudomonadati</taxon>
        <taxon>Pseudomonadota</taxon>
        <taxon>Alphaproteobacteria</taxon>
        <taxon>Caulobacterales</taxon>
        <taxon>Caulobacteraceae</taxon>
        <taxon>Phenylobacterium</taxon>
    </lineage>
</organism>
<dbReference type="Gene3D" id="3.30.70.1430">
    <property type="entry name" value="Multidrug efflux transporter AcrB pore domain"/>
    <property type="match status" value="2"/>
</dbReference>
<dbReference type="Gene3D" id="1.20.1640.10">
    <property type="entry name" value="Multidrug efflux transporter AcrB transmembrane domain"/>
    <property type="match status" value="2"/>
</dbReference>
<dbReference type="InterPro" id="IPR001036">
    <property type="entry name" value="Acrflvin-R"/>
</dbReference>
<dbReference type="InterPro" id="IPR004764">
    <property type="entry name" value="MdtF-like"/>
</dbReference>
<keyword evidence="3 9" id="KW-0813">Transport</keyword>
<feature type="transmembrane region" description="Helical" evidence="9">
    <location>
        <begin position="541"/>
        <end position="563"/>
    </location>
</feature>